<dbReference type="GO" id="GO:0017056">
    <property type="term" value="F:structural constituent of nuclear pore"/>
    <property type="evidence" value="ECO:0007669"/>
    <property type="project" value="InterPro"/>
</dbReference>
<dbReference type="InterPro" id="IPR056540">
    <property type="entry name" value="TMD_POM152"/>
</dbReference>
<dbReference type="Pfam" id="PF24097">
    <property type="entry name" value="TMD_POM152"/>
    <property type="match status" value="1"/>
</dbReference>
<feature type="transmembrane region" description="Helical" evidence="2">
    <location>
        <begin position="109"/>
        <end position="128"/>
    </location>
</feature>
<evidence type="ECO:0000259" key="7">
    <source>
        <dbReference type="Pfam" id="PF24527"/>
    </source>
</evidence>
<evidence type="ECO:0000259" key="4">
    <source>
        <dbReference type="Pfam" id="PF24097"/>
    </source>
</evidence>
<dbReference type="OrthoDB" id="5529162at2759"/>
<dbReference type="STRING" id="50376.A0A517L7A4"/>
<accession>A0A517L7A4</accession>
<dbReference type="GO" id="GO:0006999">
    <property type="term" value="P:nuclear pore organization"/>
    <property type="evidence" value="ECO:0007669"/>
    <property type="project" value="TreeGrafter"/>
</dbReference>
<dbReference type="Pfam" id="PF23664">
    <property type="entry name" value="Ig_Pom152"/>
    <property type="match status" value="2"/>
</dbReference>
<evidence type="ECO:0000313" key="9">
    <source>
        <dbReference type="Proteomes" id="UP000316270"/>
    </source>
</evidence>
<feature type="region of interest" description="Disordered" evidence="1">
    <location>
        <begin position="1267"/>
        <end position="1286"/>
    </location>
</feature>
<dbReference type="InterPro" id="IPR056544">
    <property type="entry name" value="Ig_POM152"/>
</dbReference>
<dbReference type="Pfam" id="PF24527">
    <property type="entry name" value="Ig-like_Pom152_9"/>
    <property type="match status" value="1"/>
</dbReference>
<keyword evidence="2" id="KW-0472">Membrane</keyword>
<feature type="domain" description="Nucleoporin POM152 immunoglobulin-like" evidence="3">
    <location>
        <begin position="900"/>
        <end position="978"/>
    </location>
</feature>
<dbReference type="GO" id="GO:0070762">
    <property type="term" value="C:nuclear pore transmembrane ring"/>
    <property type="evidence" value="ECO:0007669"/>
    <property type="project" value="TreeGrafter"/>
</dbReference>
<evidence type="ECO:0000259" key="5">
    <source>
        <dbReference type="Pfam" id="PF24312"/>
    </source>
</evidence>
<evidence type="ECO:0000256" key="2">
    <source>
        <dbReference type="SAM" id="Phobius"/>
    </source>
</evidence>
<dbReference type="Pfam" id="PF24312">
    <property type="entry name" value="Ig-like_POM152"/>
    <property type="match status" value="3"/>
</dbReference>
<proteinExistence type="predicted"/>
<evidence type="ECO:0000313" key="8">
    <source>
        <dbReference type="EMBL" id="QDS71505.1"/>
    </source>
</evidence>
<dbReference type="GO" id="GO:0006606">
    <property type="term" value="P:protein import into nucleus"/>
    <property type="evidence" value="ECO:0007669"/>
    <property type="project" value="TreeGrafter"/>
</dbReference>
<name>A0A517L7A4_9PEZI</name>
<dbReference type="Pfam" id="PF24519">
    <property type="entry name" value="Ig-like_Pom152_1"/>
    <property type="match status" value="1"/>
</dbReference>
<keyword evidence="2" id="KW-0812">Transmembrane</keyword>
<evidence type="ECO:0000259" key="3">
    <source>
        <dbReference type="Pfam" id="PF23664"/>
    </source>
</evidence>
<feature type="domain" description="Nucleoporin POM152 Ig-like" evidence="5">
    <location>
        <begin position="1193"/>
        <end position="1267"/>
    </location>
</feature>
<evidence type="ECO:0000259" key="6">
    <source>
        <dbReference type="Pfam" id="PF24519"/>
    </source>
</evidence>
<dbReference type="PANTHER" id="PTHR28206:SF1">
    <property type="entry name" value="NUCLEOPORIN POM152"/>
    <property type="match status" value="1"/>
</dbReference>
<evidence type="ECO:0008006" key="10">
    <source>
        <dbReference type="Google" id="ProtNLM"/>
    </source>
</evidence>
<gene>
    <name evidence="8" type="ORF">FKW77_004760</name>
</gene>
<feature type="domain" description="Nucleoporin POM152 immunoglobulin-like" evidence="3">
    <location>
        <begin position="575"/>
        <end position="679"/>
    </location>
</feature>
<feature type="region of interest" description="Disordered" evidence="1">
    <location>
        <begin position="1"/>
        <end position="45"/>
    </location>
</feature>
<evidence type="ECO:0000256" key="1">
    <source>
        <dbReference type="SAM" id="MobiDB-lite"/>
    </source>
</evidence>
<feature type="transmembrane region" description="Helical" evidence="2">
    <location>
        <begin position="140"/>
        <end position="167"/>
    </location>
</feature>
<dbReference type="InterPro" id="IPR037701">
    <property type="entry name" value="Pom152"/>
</dbReference>
<dbReference type="Proteomes" id="UP000316270">
    <property type="component" value="Chromosome 6"/>
</dbReference>
<feature type="compositionally biased region" description="Polar residues" evidence="1">
    <location>
        <begin position="14"/>
        <end position="42"/>
    </location>
</feature>
<organism evidence="8 9">
    <name type="scientific">Venturia effusa</name>
    <dbReference type="NCBI Taxonomy" id="50376"/>
    <lineage>
        <taxon>Eukaryota</taxon>
        <taxon>Fungi</taxon>
        <taxon>Dikarya</taxon>
        <taxon>Ascomycota</taxon>
        <taxon>Pezizomycotina</taxon>
        <taxon>Dothideomycetes</taxon>
        <taxon>Pleosporomycetidae</taxon>
        <taxon>Venturiales</taxon>
        <taxon>Venturiaceae</taxon>
        <taxon>Venturia</taxon>
    </lineage>
</organism>
<feature type="domain" description="Nucleoporin POM152 ninth Ig-like" evidence="7">
    <location>
        <begin position="1098"/>
        <end position="1177"/>
    </location>
</feature>
<keyword evidence="2" id="KW-1133">Transmembrane helix</keyword>
<dbReference type="InterPro" id="IPR056541">
    <property type="entry name" value="Ig-like_POM152"/>
</dbReference>
<dbReference type="PANTHER" id="PTHR28206">
    <property type="entry name" value="NUCLEOPORIN POM152"/>
    <property type="match status" value="1"/>
</dbReference>
<dbReference type="InterPro" id="IPR056543">
    <property type="entry name" value="Ig-like_POM152_9th"/>
</dbReference>
<dbReference type="InterPro" id="IPR056542">
    <property type="entry name" value="Ig-like_POM152_1st"/>
</dbReference>
<sequence>MNGTPRLRAGAFPSTPQTLPGQPSQSARLTPSTSPSNGTPQRPRNKLPAVQKLRNFPPPEPPLEPLISLETVDAATQRFFVVSFYAALWAYRIYDFYTLVSGGNDEQLWLFLKWVLMDGIFLFAVPSLRIPWLEPSSPALVIMFLGHVLINGMMMFQVSIPIVGWLASIGKALYNPGEESLGGHTVKREALYNDPRSIQGKVIVNILPEGSAIINPNQESFCLGGSIQHIDLPIQINQTEPTRIELQRIDFDTSELETITITAKAARALMAIARKSQKPQDSNEPLTLHFAVKKPGRYTLQKVVDKTSMEVTGRNSEAIVVQCPSARLLATSGDKCKGELSDISFEVIGTPPLKLRYRKMVNSAPTEASFQSIQPEDFVSPFVRQQQGLGIMTTSDEQDVTWARTRSIKVPVNETLFNSGSWWYTIDQVEDAIGNSVEYKSESEDYAHIKSKYPETQQVFTVHERPRISLGGCDSQHPLKVAKGNTVQLPISFEADGRPTEIDAPHHIEYYFTPEEDLKSLGEHNPATQQALQHDFRSPRDTLLISSSGLYSLKSVSTKFCSGDIREPASCLLQNPPEPKLEISATNLTDKCAGNPVGLQVTLDLVGTPPFEVRYKTERRGQGVQTKQERMMSHRQQVQLQPIDAGDYIYTFFEISDYYYKAQKVDHRLEQTVKPSASAHFVRDDPDSTKASSTLCLSQAAMFKVRLGGEGPWNLGYELVHGGQRKKQTKIGIVSEDYIIETEPLESGGDYTIVLTSIEAGGCKEDMKEEISFKVRHQRPKVSFGLMDGKRSVIALADKQLALPVRLSGERPWKVEYRNVDEPAQPNIAEDMYNENFSLLVKNKGTYELISVHDNTCPGTVDETADKFEVTWIQRPTMQLSEESRVSRDEKRNLWVKNEVCEGDEASVELSFTGNPQFSVRYEETAKPNQGQKSVRKRDITAALPKASIRLDTEKAGEYTYKFLELADANYDPESQPPIVLTQRVNSRPTARFASPGKVYNFCAVNVPEEEVIPIVLEGVPPFYVELDVKHAGSAKGEWVPYKDIATNKYDLRIESKYLKRGHQTVTIKQVTDSRGCRSRPEIAAARPRVQVSVHDPPTISDLTATSDLCVGNHVEFQLAGTAPFVVHYTFDGKSRKANVGAGAIFKKLAGESGIFTIDAVSDSASHCKAAVSSLQKVVHPLPRGRLAKGRVSHVDIHEGHETDITFDFEGTPPFEFTYTRSTEPKRGVKQVVLETKTETTWDKRVERKVSSEGEYELIGVKDAHCSVKKNGESGPVKKGQKRLMS</sequence>
<keyword evidence="9" id="KW-1185">Reference proteome</keyword>
<feature type="domain" description="Nucleoporin POM152 Ig-like" evidence="5">
    <location>
        <begin position="465"/>
        <end position="571"/>
    </location>
</feature>
<reference evidence="8 9" key="1">
    <citation type="submission" date="2019-07" db="EMBL/GenBank/DDBJ databases">
        <title>Finished genome of Venturia effusa.</title>
        <authorList>
            <person name="Young C.A."/>
            <person name="Cox M.P."/>
            <person name="Ganley A.R.D."/>
            <person name="David W.J."/>
        </authorList>
    </citation>
    <scope>NUCLEOTIDE SEQUENCE [LARGE SCALE GENOMIC DNA]</scope>
    <source>
        <strain evidence="9">albino</strain>
    </source>
</reference>
<feature type="domain" description="Nucleoporin POM152 first Ig-like" evidence="6">
    <location>
        <begin position="211"/>
        <end position="320"/>
    </location>
</feature>
<feature type="domain" description="Nucleoporin POM152 N-terminal transmembrane" evidence="4">
    <location>
        <begin position="73"/>
        <end position="158"/>
    </location>
</feature>
<dbReference type="EMBL" id="CP042190">
    <property type="protein sequence ID" value="QDS71505.1"/>
    <property type="molecule type" value="Genomic_DNA"/>
</dbReference>
<feature type="domain" description="Nucleoporin POM152 Ig-like" evidence="5">
    <location>
        <begin position="779"/>
        <end position="866"/>
    </location>
</feature>
<feature type="transmembrane region" description="Helical" evidence="2">
    <location>
        <begin position="79"/>
        <end position="97"/>
    </location>
</feature>
<protein>
    <recommendedName>
        <fullName evidence="10">Nucleoporin POM152</fullName>
    </recommendedName>
</protein>